<accession>X1MR27</accession>
<protein>
    <recommendedName>
        <fullName evidence="2">PEGA domain-containing protein</fullName>
    </recommendedName>
</protein>
<sequence length="77" mass="8670">MKYLIIVILIFCSCAKKYLYITSEPIGALIEINNITMGRAPTTPWVKINPYSLNSWKIQAIPSYDLNTMVTAFLNAA</sequence>
<evidence type="ECO:0000313" key="1">
    <source>
        <dbReference type="EMBL" id="GAI17145.1"/>
    </source>
</evidence>
<reference evidence="1" key="1">
    <citation type="journal article" date="2014" name="Front. Microbiol.">
        <title>High frequency of phylogenetically diverse reductive dehalogenase-homologous genes in deep subseafloor sedimentary metagenomes.</title>
        <authorList>
            <person name="Kawai M."/>
            <person name="Futagami T."/>
            <person name="Toyoda A."/>
            <person name="Takaki Y."/>
            <person name="Nishi S."/>
            <person name="Hori S."/>
            <person name="Arai W."/>
            <person name="Tsubouchi T."/>
            <person name="Morono Y."/>
            <person name="Uchiyama I."/>
            <person name="Ito T."/>
            <person name="Fujiyama A."/>
            <person name="Inagaki F."/>
            <person name="Takami H."/>
        </authorList>
    </citation>
    <scope>NUCLEOTIDE SEQUENCE</scope>
    <source>
        <strain evidence="1">Expedition CK06-06</strain>
    </source>
</reference>
<name>X1MR27_9ZZZZ</name>
<organism evidence="1">
    <name type="scientific">marine sediment metagenome</name>
    <dbReference type="NCBI Taxonomy" id="412755"/>
    <lineage>
        <taxon>unclassified sequences</taxon>
        <taxon>metagenomes</taxon>
        <taxon>ecological metagenomes</taxon>
    </lineage>
</organism>
<feature type="non-terminal residue" evidence="1">
    <location>
        <position position="77"/>
    </location>
</feature>
<comment type="caution">
    <text evidence="1">The sequence shown here is derived from an EMBL/GenBank/DDBJ whole genome shotgun (WGS) entry which is preliminary data.</text>
</comment>
<proteinExistence type="predicted"/>
<gene>
    <name evidence="1" type="ORF">S06H3_11615</name>
</gene>
<evidence type="ECO:0008006" key="2">
    <source>
        <dbReference type="Google" id="ProtNLM"/>
    </source>
</evidence>
<dbReference type="AlphaFoldDB" id="X1MR27"/>
<dbReference type="EMBL" id="BARV01005701">
    <property type="protein sequence ID" value="GAI17145.1"/>
    <property type="molecule type" value="Genomic_DNA"/>
</dbReference>